<organism evidence="2 3">
    <name type="scientific">Plasmodium coatneyi</name>
    <dbReference type="NCBI Taxonomy" id="208452"/>
    <lineage>
        <taxon>Eukaryota</taxon>
        <taxon>Sar</taxon>
        <taxon>Alveolata</taxon>
        <taxon>Apicomplexa</taxon>
        <taxon>Aconoidasida</taxon>
        <taxon>Haemosporida</taxon>
        <taxon>Plasmodiidae</taxon>
        <taxon>Plasmodium</taxon>
    </lineage>
</organism>
<dbReference type="AlphaFoldDB" id="A0A1B1DU93"/>
<proteinExistence type="predicted"/>
<reference evidence="3" key="1">
    <citation type="submission" date="2016-06" db="EMBL/GenBank/DDBJ databases">
        <title>First high quality genome sequence of Plasmodium coatneyi using continuous long reads from single molecule, real-time sequencing.</title>
        <authorList>
            <person name="Chien J.-T."/>
            <person name="Pakala S.B."/>
            <person name="Geraldo J.A."/>
            <person name="Lapp S.A."/>
            <person name="Barnwell J.W."/>
            <person name="Kissinger J.C."/>
            <person name="Galinski M.R."/>
            <person name="Humphrey J.C."/>
        </authorList>
    </citation>
    <scope>NUCLEOTIDE SEQUENCE [LARGE SCALE GENOMIC DNA]</scope>
    <source>
        <strain evidence="3">Hackeri</strain>
    </source>
</reference>
<evidence type="ECO:0000313" key="3">
    <source>
        <dbReference type="Proteomes" id="UP000092716"/>
    </source>
</evidence>
<dbReference type="Proteomes" id="UP000092716">
    <property type="component" value="Chromosome 4"/>
</dbReference>
<keyword evidence="3" id="KW-1185">Reference proteome</keyword>
<dbReference type="KEGG" id="pcot:PCOAH_00009160"/>
<sequence length="310" mass="35801">MGDILRRVLNKWLEERRKHPRRNDMVDQRISDSIKKIVDELMQKLNNHTDNIAKNYCQSDPEGIITIIDYHKPLCKALMRTFMYMNGLKLVDKGTKKKIEVEEDTEEKSFLKCIVGTTVMLKMLKKYCWFKDYVEYALRITEARGDAAGIESTYNKCSGMDFDQLKIGNILVGETVAKLIKGKDSEIADYGNLQNIIGPWCRSGHHSKVKRKVPRKLEEKEKEWMSESEMKDIVENKQYVPTDKVGTVLEKLGEKMKKKKTPYECPGSTTTEDGSDDKEDRKYLFLTLKYSSNEYGVSVILFIPSVNGIL</sequence>
<evidence type="ECO:0000259" key="1">
    <source>
        <dbReference type="Pfam" id="PF12887"/>
    </source>
</evidence>
<protein>
    <recommendedName>
        <fullName evidence="1">Schizont-infected cell agglutination extracellular alpha domain-containing protein</fullName>
    </recommendedName>
</protein>
<dbReference type="RefSeq" id="XP_019913045.1">
    <property type="nucleotide sequence ID" value="XM_020057725.1"/>
</dbReference>
<name>A0A1B1DU93_9APIC</name>
<evidence type="ECO:0000313" key="2">
    <source>
        <dbReference type="EMBL" id="ANQ06350.1"/>
    </source>
</evidence>
<dbReference type="Pfam" id="PF12887">
    <property type="entry name" value="SICA_alpha"/>
    <property type="match status" value="1"/>
</dbReference>
<dbReference type="VEuPathDB" id="PlasmoDB:PCOAH_00009160"/>
<accession>A0A1B1DU93</accession>
<dbReference type="GeneID" id="30907639"/>
<dbReference type="InterPro" id="IPR024290">
    <property type="entry name" value="SICA_extracell_a"/>
</dbReference>
<feature type="domain" description="Schizont-infected cell agglutination extracellular alpha" evidence="1">
    <location>
        <begin position="8"/>
        <end position="176"/>
    </location>
</feature>
<gene>
    <name evidence="2" type="ORF">PCOAH_00009160</name>
</gene>
<dbReference type="EMBL" id="CP016242">
    <property type="protein sequence ID" value="ANQ06350.1"/>
    <property type="molecule type" value="Genomic_DNA"/>
</dbReference>